<dbReference type="Gene3D" id="2.60.120.10">
    <property type="entry name" value="Jelly Rolls"/>
    <property type="match status" value="1"/>
</dbReference>
<dbReference type="PANTHER" id="PTHR24567:SF74">
    <property type="entry name" value="HTH-TYPE TRANSCRIPTIONAL REGULATOR ARCR"/>
    <property type="match status" value="1"/>
</dbReference>
<dbReference type="InterPro" id="IPR018488">
    <property type="entry name" value="cNMP-bd_CS"/>
</dbReference>
<dbReference type="GO" id="GO:0003700">
    <property type="term" value="F:DNA-binding transcription factor activity"/>
    <property type="evidence" value="ECO:0007669"/>
    <property type="project" value="TreeGrafter"/>
</dbReference>
<gene>
    <name evidence="2" type="primary">crp_1</name>
    <name evidence="2" type="ORF">GALL_21940</name>
</gene>
<evidence type="ECO:0000313" key="2">
    <source>
        <dbReference type="EMBL" id="OIR17173.1"/>
    </source>
</evidence>
<name>A0A1J5TLJ5_9ZZZZ</name>
<accession>A0A1J5TLJ5</accession>
<dbReference type="PROSITE" id="PS00889">
    <property type="entry name" value="CNMP_BINDING_2"/>
    <property type="match status" value="1"/>
</dbReference>
<dbReference type="SUPFAM" id="SSF51206">
    <property type="entry name" value="cAMP-binding domain-like"/>
    <property type="match status" value="1"/>
</dbReference>
<dbReference type="Pfam" id="PF00027">
    <property type="entry name" value="cNMP_binding"/>
    <property type="match status" value="1"/>
</dbReference>
<dbReference type="InterPro" id="IPR018490">
    <property type="entry name" value="cNMP-bd_dom_sf"/>
</dbReference>
<reference evidence="2" key="1">
    <citation type="submission" date="2016-10" db="EMBL/GenBank/DDBJ databases">
        <title>Sequence of Gallionella enrichment culture.</title>
        <authorList>
            <person name="Poehlein A."/>
            <person name="Muehling M."/>
            <person name="Daniel R."/>
        </authorList>
    </citation>
    <scope>NUCLEOTIDE SEQUENCE</scope>
</reference>
<dbReference type="GO" id="GO:0005829">
    <property type="term" value="C:cytosol"/>
    <property type="evidence" value="ECO:0007669"/>
    <property type="project" value="TreeGrafter"/>
</dbReference>
<protein>
    <submittedName>
        <fullName evidence="2">cAMP-activated global transcriptional regulator CRP</fullName>
    </submittedName>
</protein>
<proteinExistence type="predicted"/>
<feature type="domain" description="Cyclic nucleotide-binding" evidence="1">
    <location>
        <begin position="1"/>
        <end position="93"/>
    </location>
</feature>
<dbReference type="InterPro" id="IPR050397">
    <property type="entry name" value="Env_Response_Regulators"/>
</dbReference>
<dbReference type="SMART" id="SM00100">
    <property type="entry name" value="cNMP"/>
    <property type="match status" value="1"/>
</dbReference>
<dbReference type="InterPro" id="IPR014710">
    <property type="entry name" value="RmlC-like_jellyroll"/>
</dbReference>
<evidence type="ECO:0000259" key="1">
    <source>
        <dbReference type="PROSITE" id="PS50042"/>
    </source>
</evidence>
<comment type="caution">
    <text evidence="2">The sequence shown here is derived from an EMBL/GenBank/DDBJ whole genome shotgun (WGS) entry which is preliminary data.</text>
</comment>
<dbReference type="PROSITE" id="PS50042">
    <property type="entry name" value="CNMP_BINDING_3"/>
    <property type="match status" value="1"/>
</dbReference>
<dbReference type="EMBL" id="MLJW01000005">
    <property type="protein sequence ID" value="OIR17173.1"/>
    <property type="molecule type" value="Genomic_DNA"/>
</dbReference>
<dbReference type="InterPro" id="IPR000595">
    <property type="entry name" value="cNMP-bd_dom"/>
</dbReference>
<sequence>MNLAELFRHETELQPLHAGQTLFNEGEKGELMYVLMSGTANIFVRDKLVETAEAGAMVGEMAMIDDVTRTATVIARTDCMLLPLDRRRFNFLVQQTPNFALHVMRIIADRLRRVDAIL</sequence>
<dbReference type="PRINTS" id="PR00103">
    <property type="entry name" value="CAMPKINASE"/>
</dbReference>
<dbReference type="PANTHER" id="PTHR24567">
    <property type="entry name" value="CRP FAMILY TRANSCRIPTIONAL REGULATORY PROTEIN"/>
    <property type="match status" value="1"/>
</dbReference>
<organism evidence="2">
    <name type="scientific">mine drainage metagenome</name>
    <dbReference type="NCBI Taxonomy" id="410659"/>
    <lineage>
        <taxon>unclassified sequences</taxon>
        <taxon>metagenomes</taxon>
        <taxon>ecological metagenomes</taxon>
    </lineage>
</organism>
<dbReference type="CDD" id="cd00038">
    <property type="entry name" value="CAP_ED"/>
    <property type="match status" value="1"/>
</dbReference>
<dbReference type="AlphaFoldDB" id="A0A1J5TLJ5"/>